<proteinExistence type="predicted"/>
<keyword evidence="1" id="KW-0812">Transmembrane</keyword>
<name>A0A1M5U7J9_9FIRM</name>
<gene>
    <name evidence="2" type="ORF">SAMN02745180_00552</name>
</gene>
<feature type="transmembrane region" description="Helical" evidence="1">
    <location>
        <begin position="6"/>
        <end position="28"/>
    </location>
</feature>
<accession>A0A1M5U7J9</accession>
<feature type="transmembrane region" description="Helical" evidence="1">
    <location>
        <begin position="250"/>
        <end position="267"/>
    </location>
</feature>
<evidence type="ECO:0000256" key="1">
    <source>
        <dbReference type="SAM" id="Phobius"/>
    </source>
</evidence>
<feature type="transmembrane region" description="Helical" evidence="1">
    <location>
        <begin position="279"/>
        <end position="300"/>
    </location>
</feature>
<dbReference type="Proteomes" id="UP000184389">
    <property type="component" value="Unassembled WGS sequence"/>
</dbReference>
<sequence length="310" mass="35281">MSTFLSIISFIAFTTGGFILLNLSFFDFTDDLASFLNKEKKLTIKEKINQINSTEDRGIRKVVNEAKTILEITGRSEKMNVLWIASIIFFIIGVVFSLSVGNIFLVPVLAIGLALLPFWYIIYTSHSYQKETNEELESALSTITTSYLRSENIIQAVEENIDYLNPPVSEVFSFFLSQTKLITSNTKLAIKNIKPKIHNEVFQEWCDVLISCMDNKNLKYTLVPIVQKLSDERVVSAELDTMLYEPMKEYITMAILLFSNIPIIKMLNKDWYKILVTTIWGKAALAVCVLVVFISLGGVIKHTRPIEYKA</sequence>
<evidence type="ECO:0008006" key="4">
    <source>
        <dbReference type="Google" id="ProtNLM"/>
    </source>
</evidence>
<evidence type="ECO:0000313" key="2">
    <source>
        <dbReference type="EMBL" id="SHH59022.1"/>
    </source>
</evidence>
<dbReference type="EMBL" id="FQXR01000003">
    <property type="protein sequence ID" value="SHH59022.1"/>
    <property type="molecule type" value="Genomic_DNA"/>
</dbReference>
<keyword evidence="1" id="KW-0472">Membrane</keyword>
<dbReference type="AlphaFoldDB" id="A0A1M5U7J9"/>
<feature type="transmembrane region" description="Helical" evidence="1">
    <location>
        <begin position="104"/>
        <end position="123"/>
    </location>
</feature>
<keyword evidence="3" id="KW-1185">Reference proteome</keyword>
<organism evidence="2 3">
    <name type="scientific">Sporanaerobacter acetigenes DSM 13106</name>
    <dbReference type="NCBI Taxonomy" id="1123281"/>
    <lineage>
        <taxon>Bacteria</taxon>
        <taxon>Bacillati</taxon>
        <taxon>Bacillota</taxon>
        <taxon>Tissierellia</taxon>
        <taxon>Tissierellales</taxon>
        <taxon>Sporanaerobacteraceae</taxon>
        <taxon>Sporanaerobacter</taxon>
    </lineage>
</organism>
<keyword evidence="1" id="KW-1133">Transmembrane helix</keyword>
<dbReference type="STRING" id="1123281.SAMN02745180_00552"/>
<feature type="transmembrane region" description="Helical" evidence="1">
    <location>
        <begin position="81"/>
        <end position="98"/>
    </location>
</feature>
<evidence type="ECO:0000313" key="3">
    <source>
        <dbReference type="Proteomes" id="UP000184389"/>
    </source>
</evidence>
<protein>
    <recommendedName>
        <fullName evidence="4">Flp pilus assembly protein TadB</fullName>
    </recommendedName>
</protein>
<reference evidence="2 3" key="1">
    <citation type="submission" date="2016-11" db="EMBL/GenBank/DDBJ databases">
        <authorList>
            <person name="Jaros S."/>
            <person name="Januszkiewicz K."/>
            <person name="Wedrychowicz H."/>
        </authorList>
    </citation>
    <scope>NUCLEOTIDE SEQUENCE [LARGE SCALE GENOMIC DNA]</scope>
    <source>
        <strain evidence="2 3">DSM 13106</strain>
    </source>
</reference>
<dbReference type="RefSeq" id="WP_072743138.1">
    <property type="nucleotide sequence ID" value="NZ_FQXR01000003.1"/>
</dbReference>